<protein>
    <submittedName>
        <fullName evidence="2">Uncharacterized protein</fullName>
    </submittedName>
</protein>
<keyword evidence="1" id="KW-1133">Transmembrane helix</keyword>
<name>A0A2K9IVI0_9BACI</name>
<sequence length="169" mass="19519">MGNNKKKVDIGLILANMLLLVMVIILATLFIAIPFVISFAVIYLAQVIPFIDFHFYEDFWGNFWFFTGFTLLSLFMVAIIEIAIFIDRKDKKFRSLDDIGPSSLKEWIIFLTVFSVYMNAFNLYSERLDTNFIGATIIGLVFVFLLYVFGKIIDLFADEEDTADVMEEK</sequence>
<dbReference type="AlphaFoldDB" id="A0A2K9IVI0"/>
<dbReference type="EMBL" id="CP018622">
    <property type="protein sequence ID" value="AUJ23485.1"/>
    <property type="molecule type" value="Genomic_DNA"/>
</dbReference>
<proteinExistence type="predicted"/>
<dbReference type="KEGG" id="vpn:A21D_00372"/>
<gene>
    <name evidence="2" type="ORF">A21D_00372</name>
</gene>
<keyword evidence="1" id="KW-0812">Transmembrane</keyword>
<reference evidence="3" key="1">
    <citation type="submission" date="2016-11" db="EMBL/GenBank/DDBJ databases">
        <title>Complete genome sequence of Virgibacillus pantothenticus 21D, a halophilic bacterium isolated from the deep hypersaline anoxic basin Discovery in the Mediterranean Sea.</title>
        <authorList>
            <person name="Zeaiter Z."/>
            <person name="Booth J.M."/>
            <person name="Prosdocimi E.M."/>
            <person name="Mapelli F."/>
            <person name="Fusi M."/>
            <person name="Daffonchio D."/>
            <person name="Borin S."/>
            <person name="Crotti E."/>
        </authorList>
    </citation>
    <scope>NUCLEOTIDE SEQUENCE [LARGE SCALE GENOMIC DNA]</scope>
    <source>
        <strain evidence="3">21D</strain>
    </source>
</reference>
<feature type="transmembrane region" description="Helical" evidence="1">
    <location>
        <begin position="63"/>
        <end position="86"/>
    </location>
</feature>
<keyword evidence="1" id="KW-0472">Membrane</keyword>
<evidence type="ECO:0000256" key="1">
    <source>
        <dbReference type="SAM" id="Phobius"/>
    </source>
</evidence>
<accession>A0A2K9IVI0</accession>
<dbReference type="RefSeq" id="WP_077705872.1">
    <property type="nucleotide sequence ID" value="NZ_CP018622.1"/>
</dbReference>
<evidence type="ECO:0000313" key="2">
    <source>
        <dbReference type="EMBL" id="AUJ23485.1"/>
    </source>
</evidence>
<feature type="transmembrane region" description="Helical" evidence="1">
    <location>
        <begin position="131"/>
        <end position="149"/>
    </location>
</feature>
<feature type="transmembrane region" description="Helical" evidence="1">
    <location>
        <begin position="107"/>
        <end position="125"/>
    </location>
</feature>
<evidence type="ECO:0000313" key="3">
    <source>
        <dbReference type="Proteomes" id="UP000234237"/>
    </source>
</evidence>
<dbReference type="Proteomes" id="UP000234237">
    <property type="component" value="Chromosome"/>
</dbReference>
<organism evidence="2 3">
    <name type="scientific">Virgibacillus dokdonensis</name>
    <dbReference type="NCBI Taxonomy" id="302167"/>
    <lineage>
        <taxon>Bacteria</taxon>
        <taxon>Bacillati</taxon>
        <taxon>Bacillota</taxon>
        <taxon>Bacilli</taxon>
        <taxon>Bacillales</taxon>
        <taxon>Bacillaceae</taxon>
        <taxon>Virgibacillus</taxon>
    </lineage>
</organism>
<feature type="transmembrane region" description="Helical" evidence="1">
    <location>
        <begin position="12"/>
        <end position="43"/>
    </location>
</feature>